<feature type="region of interest" description="Disordered" evidence="1">
    <location>
        <begin position="1"/>
        <end position="28"/>
    </location>
</feature>
<feature type="region of interest" description="Disordered" evidence="1">
    <location>
        <begin position="44"/>
        <end position="103"/>
    </location>
</feature>
<protein>
    <submittedName>
        <fullName evidence="2">Uncharacterized protein</fullName>
    </submittedName>
</protein>
<feature type="compositionally biased region" description="Low complexity" evidence="1">
    <location>
        <begin position="435"/>
        <end position="451"/>
    </location>
</feature>
<feature type="compositionally biased region" description="Basic and acidic residues" evidence="1">
    <location>
        <begin position="346"/>
        <end position="364"/>
    </location>
</feature>
<proteinExistence type="predicted"/>
<feature type="compositionally biased region" description="Polar residues" evidence="1">
    <location>
        <begin position="423"/>
        <end position="434"/>
    </location>
</feature>
<accession>A0A7R8Z7H9</accession>
<dbReference type="AlphaFoldDB" id="A0A7R8Z7H9"/>
<organism evidence="2">
    <name type="scientific">Timema douglasi</name>
    <name type="common">Walking stick</name>
    <dbReference type="NCBI Taxonomy" id="61478"/>
    <lineage>
        <taxon>Eukaryota</taxon>
        <taxon>Metazoa</taxon>
        <taxon>Ecdysozoa</taxon>
        <taxon>Arthropoda</taxon>
        <taxon>Hexapoda</taxon>
        <taxon>Insecta</taxon>
        <taxon>Pterygota</taxon>
        <taxon>Neoptera</taxon>
        <taxon>Polyneoptera</taxon>
        <taxon>Phasmatodea</taxon>
        <taxon>Timematodea</taxon>
        <taxon>Timematoidea</taxon>
        <taxon>Timematidae</taxon>
        <taxon>Timema</taxon>
    </lineage>
</organism>
<evidence type="ECO:0000313" key="2">
    <source>
        <dbReference type="EMBL" id="CAD7199269.1"/>
    </source>
</evidence>
<feature type="compositionally biased region" description="Polar residues" evidence="1">
    <location>
        <begin position="93"/>
        <end position="103"/>
    </location>
</feature>
<feature type="region of interest" description="Disordered" evidence="1">
    <location>
        <begin position="418"/>
        <end position="461"/>
    </location>
</feature>
<feature type="region of interest" description="Disordered" evidence="1">
    <location>
        <begin position="346"/>
        <end position="377"/>
    </location>
</feature>
<sequence length="814" mass="89455">MKKPTATASKHPSPSKRLFEASTSAQADTEEIQAVALDLSLRIHGETPEKPASMIDIFAKDKKRKRQEKQMTKKKNTTEPETKDEDGPEPVLNSGTKDNNLDQASYDDTFYSIDVEDFLEPLAGIEAKIEDFVLFAMNAEDEFDVNGTANGSSTEPINDDINKDNDCGKHFNLAVGGVWPKVRHLMCNIPNGLDSNLSEDSAKINNNGEVINPIASTSVVSEAQLGNGANLNSVKSDAFDTDLYFKNNVNHNPTVDKCPLKVRSATNNTANDLSHISNKLNGCSKQEHLVVNERCRADSSSDTENKGDEGLSGDECCIYTYKGDQSADLPNSFFSLEFLSREGDHRDFRDDLAGGREEDRRVENNHNGSSSPEMDFLEMDFDPGPSCEQDSDEELNCTGCKEEDSFIEESIVSRSHEVLAKPSGSSSFENQNGRSSATSYCMSSTSTSSSESLDEPCPVVPSSSLQPMWVRTVDTRDMWGHHSNSGDLCSPGETVDSEGDLVQWSAGRSLNLHSTLYHCIMAKRLVLDKEASFADSTSEAGTSGGSSIGMFDRTMIWSEQEACAKQVTQISTSACGATAVINVLLALNISFSVDKVKEAVGTRLRAEGASLPEYLFSRSLAGSNHVDLIRGLEVASGRLLYARFFSLYPERDVSLTNWLTYWMRKGAVAIATLNLQSGVSRSSQVPDAWHHQMVFGVGQKGIYLTNPLEFVSEEALWPQLCSPSVLLVRHSDVLARWNQRTSLQPLGRHPDPNWGKMNVLGQVVNMIRPRTCMVTEHISIPASYNSGITLAINREAPAYQELRTSPELPLWRSC</sequence>
<name>A0A7R8Z7H9_TIMDO</name>
<reference evidence="2" key="1">
    <citation type="submission" date="2020-11" db="EMBL/GenBank/DDBJ databases">
        <authorList>
            <person name="Tran Van P."/>
        </authorList>
    </citation>
    <scope>NUCLEOTIDE SEQUENCE</scope>
</reference>
<feature type="compositionally biased region" description="Polar residues" evidence="1">
    <location>
        <begin position="1"/>
        <end position="12"/>
    </location>
</feature>
<dbReference type="EMBL" id="OA566674">
    <property type="protein sequence ID" value="CAD7199269.1"/>
    <property type="molecule type" value="Genomic_DNA"/>
</dbReference>
<evidence type="ECO:0000256" key="1">
    <source>
        <dbReference type="SAM" id="MobiDB-lite"/>
    </source>
</evidence>
<gene>
    <name evidence="2" type="ORF">TDIB3V08_LOCUS5524</name>
</gene>
<feature type="compositionally biased region" description="Basic and acidic residues" evidence="1">
    <location>
        <begin position="68"/>
        <end position="81"/>
    </location>
</feature>